<dbReference type="InterPro" id="IPR036583">
    <property type="entry name" value="23S_rRNA_IVS_sf"/>
</dbReference>
<dbReference type="RefSeq" id="WP_163670219.1">
    <property type="nucleotide sequence ID" value="NZ_QZCE01000002.1"/>
</dbReference>
<evidence type="ECO:0000313" key="1">
    <source>
        <dbReference type="EMBL" id="NEZ67281.1"/>
    </source>
</evidence>
<dbReference type="PIRSF" id="PIRSF035652">
    <property type="entry name" value="CHP02436"/>
    <property type="match status" value="1"/>
</dbReference>
<gene>
    <name evidence="1" type="ORF">D0962_31760</name>
</gene>
<evidence type="ECO:0000313" key="2">
    <source>
        <dbReference type="Proteomes" id="UP000473574"/>
    </source>
</evidence>
<dbReference type="PANTHER" id="PTHR38471:SF2">
    <property type="entry name" value="FOUR HELIX BUNDLE PROTEIN"/>
    <property type="match status" value="1"/>
</dbReference>
<dbReference type="InterPro" id="IPR012657">
    <property type="entry name" value="23S_rRNA-intervening_sequence"/>
</dbReference>
<accession>A0A6M0SH55</accession>
<dbReference type="Gene3D" id="1.20.1440.60">
    <property type="entry name" value="23S rRNA-intervening sequence"/>
    <property type="match status" value="1"/>
</dbReference>
<dbReference type="AlphaFoldDB" id="A0A6M0SH55"/>
<proteinExistence type="predicted"/>
<dbReference type="NCBIfam" id="TIGR02436">
    <property type="entry name" value="four helix bundle protein"/>
    <property type="match status" value="1"/>
</dbReference>
<comment type="caution">
    <text evidence="1">The sequence shown here is derived from an EMBL/GenBank/DDBJ whole genome shotgun (WGS) entry which is preliminary data.</text>
</comment>
<sequence>MPTPTETPIKTLRDRTKTFALRIVRLYTSLPKSTEAQVLGKQMLRSGTSLGAHYREANRARSNAEYISKIEVGLQELEETVYWIELLIEAKIVDSQNLQNLLNEADQLIAILVSCVKKARNK</sequence>
<dbReference type="PANTHER" id="PTHR38471">
    <property type="entry name" value="FOUR HELIX BUNDLE PROTEIN"/>
    <property type="match status" value="1"/>
</dbReference>
<reference evidence="1 2" key="1">
    <citation type="journal article" date="2020" name="Microb. Ecol.">
        <title>Ecogenomics of the Marine Benthic Filamentous Cyanobacterium Adonisia.</title>
        <authorList>
            <person name="Walter J.M."/>
            <person name="Coutinho F.H."/>
            <person name="Leomil L."/>
            <person name="Hargreaves P.I."/>
            <person name="Campeao M.E."/>
            <person name="Vieira V.V."/>
            <person name="Silva B.S."/>
            <person name="Fistarol G.O."/>
            <person name="Salomon P.S."/>
            <person name="Sawabe T."/>
            <person name="Mino S."/>
            <person name="Hosokawa M."/>
            <person name="Miyashita H."/>
            <person name="Maruyama F."/>
            <person name="van Verk M.C."/>
            <person name="Dutilh B.E."/>
            <person name="Thompson C.C."/>
            <person name="Thompson F.L."/>
        </authorList>
    </citation>
    <scope>NUCLEOTIDE SEQUENCE [LARGE SCALE GENOMIC DNA]</scope>
    <source>
        <strain evidence="1 2">CCMR0082</strain>
    </source>
</reference>
<dbReference type="Proteomes" id="UP000473574">
    <property type="component" value="Unassembled WGS sequence"/>
</dbReference>
<name>A0A6M0SH55_9CYAN</name>
<protein>
    <submittedName>
        <fullName evidence="1">Four helix bundle protein</fullName>
    </submittedName>
</protein>
<organism evidence="1 2">
    <name type="scientific">Adonisia turfae CCMR0082</name>
    <dbReference type="NCBI Taxonomy" id="2304604"/>
    <lineage>
        <taxon>Bacteria</taxon>
        <taxon>Bacillati</taxon>
        <taxon>Cyanobacteriota</taxon>
        <taxon>Adonisia</taxon>
        <taxon>Adonisia turfae</taxon>
    </lineage>
</organism>
<dbReference type="SUPFAM" id="SSF158446">
    <property type="entry name" value="IVS-encoded protein-like"/>
    <property type="match status" value="1"/>
</dbReference>
<dbReference type="EMBL" id="QZCE01000002">
    <property type="protein sequence ID" value="NEZ67281.1"/>
    <property type="molecule type" value="Genomic_DNA"/>
</dbReference>
<dbReference type="Pfam" id="PF05635">
    <property type="entry name" value="23S_rRNA_IVP"/>
    <property type="match status" value="1"/>
</dbReference>